<dbReference type="InterPro" id="IPR029039">
    <property type="entry name" value="Flavoprotein-like_sf"/>
</dbReference>
<organism evidence="2 3">
    <name type="scientific">Fructobacillus papyriferae</name>
    <dbReference type="NCBI Taxonomy" id="2713171"/>
    <lineage>
        <taxon>Bacteria</taxon>
        <taxon>Bacillati</taxon>
        <taxon>Bacillota</taxon>
        <taxon>Bacilli</taxon>
        <taxon>Lactobacillales</taxon>
        <taxon>Lactobacillaceae</taxon>
        <taxon>Fructobacillus</taxon>
    </lineage>
</organism>
<dbReference type="PIRSF" id="PIRSF005087">
    <property type="entry name" value="NrdI"/>
    <property type="match status" value="1"/>
</dbReference>
<protein>
    <submittedName>
        <fullName evidence="2">Class Ib ribonucleoside-diphosphate reductase assembly flavoprotein NrdI</fullName>
    </submittedName>
</protein>
<proteinExistence type="predicted"/>
<dbReference type="SUPFAM" id="SSF52218">
    <property type="entry name" value="Flavoproteins"/>
    <property type="match status" value="1"/>
</dbReference>
<evidence type="ECO:0000313" key="2">
    <source>
        <dbReference type="EMBL" id="MBS9335332.1"/>
    </source>
</evidence>
<dbReference type="PANTHER" id="PTHR37297:SF1">
    <property type="entry name" value="PROTEIN NRDI"/>
    <property type="match status" value="1"/>
</dbReference>
<dbReference type="EMBL" id="JAAMFI010000002">
    <property type="protein sequence ID" value="MBS9335332.1"/>
    <property type="molecule type" value="Genomic_DNA"/>
</dbReference>
<accession>A0ABS5QQY3</accession>
<feature type="domain" description="Flavodoxin-like" evidence="1">
    <location>
        <begin position="4"/>
        <end position="146"/>
    </location>
</feature>
<dbReference type="Gene3D" id="3.40.50.360">
    <property type="match status" value="1"/>
</dbReference>
<dbReference type="InterPro" id="IPR008254">
    <property type="entry name" value="Flavodoxin/NO_synth"/>
</dbReference>
<dbReference type="InterPro" id="IPR004465">
    <property type="entry name" value="RNR_NrdI"/>
</dbReference>
<gene>
    <name evidence="2" type="ORF">G6R27_04730</name>
</gene>
<dbReference type="PROSITE" id="PS50902">
    <property type="entry name" value="FLAVODOXIN_LIKE"/>
    <property type="match status" value="1"/>
</dbReference>
<dbReference type="Pfam" id="PF07972">
    <property type="entry name" value="Flavodoxin_NdrI"/>
    <property type="match status" value="1"/>
</dbReference>
<sequence>MTTYRLLYTSIEGNTDSFVKKLAAVAAAEGDKLSVLSVGDEVDPVHEKVPYVVLVPTYLNGGTGTGPEVKEIFTNGLGEYIEYGNNQRYLRGVIGSGNRNFNDQYVLTAKRYAQKYHVPLLGDYELRGTQREAEKLFTRIKETLGE</sequence>
<evidence type="ECO:0000313" key="3">
    <source>
        <dbReference type="Proteomes" id="UP001519418"/>
    </source>
</evidence>
<keyword evidence="3" id="KW-1185">Reference proteome</keyword>
<dbReference type="PANTHER" id="PTHR37297">
    <property type="entry name" value="PROTEIN NRDI"/>
    <property type="match status" value="1"/>
</dbReference>
<dbReference type="RefSeq" id="WP_213819920.1">
    <property type="nucleotide sequence ID" value="NZ_JAAMFI010000002.1"/>
</dbReference>
<reference evidence="2 3" key="1">
    <citation type="submission" date="2020-02" db="EMBL/GenBank/DDBJ databases">
        <title>Fructobacillus sp. isolated from paper mulberry of Taiwan.</title>
        <authorList>
            <person name="Lin S.-T."/>
        </authorList>
    </citation>
    <scope>NUCLEOTIDE SEQUENCE [LARGE SCALE GENOMIC DNA]</scope>
    <source>
        <strain evidence="2 3">M1-10</strain>
    </source>
</reference>
<dbReference type="Proteomes" id="UP001519418">
    <property type="component" value="Unassembled WGS sequence"/>
</dbReference>
<name>A0ABS5QQY3_9LACO</name>
<evidence type="ECO:0000259" key="1">
    <source>
        <dbReference type="PROSITE" id="PS50902"/>
    </source>
</evidence>
<comment type="caution">
    <text evidence="2">The sequence shown here is derived from an EMBL/GenBank/DDBJ whole genome shotgun (WGS) entry which is preliminary data.</text>
</comment>